<organism evidence="3 4">
    <name type="scientific">Schaalia turicensis</name>
    <dbReference type="NCBI Taxonomy" id="131111"/>
    <lineage>
        <taxon>Bacteria</taxon>
        <taxon>Bacillati</taxon>
        <taxon>Actinomycetota</taxon>
        <taxon>Actinomycetes</taxon>
        <taxon>Actinomycetales</taxon>
        <taxon>Actinomycetaceae</taxon>
        <taxon>Schaalia</taxon>
    </lineage>
</organism>
<evidence type="ECO:0000256" key="1">
    <source>
        <dbReference type="SAM" id="Phobius"/>
    </source>
</evidence>
<gene>
    <name evidence="3" type="ORF">CYJ25_01730</name>
</gene>
<dbReference type="InterPro" id="IPR013491">
    <property type="entry name" value="Tape_meas_N"/>
</dbReference>
<reference evidence="3 4" key="1">
    <citation type="submission" date="2017-12" db="EMBL/GenBank/DDBJ databases">
        <title>Phylogenetic diversity of female urinary microbiome.</title>
        <authorList>
            <person name="Thomas-White K."/>
            <person name="Wolfe A.J."/>
        </authorList>
    </citation>
    <scope>NUCLEOTIDE SEQUENCE [LARGE SCALE GENOMIC DNA]</scope>
    <source>
        <strain evidence="3 4">UMB0250</strain>
    </source>
</reference>
<protein>
    <recommendedName>
        <fullName evidence="2">Tape measure protein N-terminal domain-containing protein</fullName>
    </recommendedName>
</protein>
<dbReference type="Proteomes" id="UP000234545">
    <property type="component" value="Unassembled WGS sequence"/>
</dbReference>
<evidence type="ECO:0000313" key="4">
    <source>
        <dbReference type="Proteomes" id="UP000234545"/>
    </source>
</evidence>
<dbReference type="NCBIfam" id="TIGR02675">
    <property type="entry name" value="tape_meas_nterm"/>
    <property type="match status" value="1"/>
</dbReference>
<keyword evidence="1" id="KW-1133">Transmembrane helix</keyword>
<keyword evidence="1" id="KW-0472">Membrane</keyword>
<accession>A0A2I1I792</accession>
<comment type="caution">
    <text evidence="3">The sequence shown here is derived from an EMBL/GenBank/DDBJ whole genome shotgun (WGS) entry which is preliminary data.</text>
</comment>
<name>A0A2I1I792_9ACTO</name>
<evidence type="ECO:0000259" key="2">
    <source>
        <dbReference type="Pfam" id="PF20155"/>
    </source>
</evidence>
<keyword evidence="1" id="KW-0812">Transmembrane</keyword>
<feature type="domain" description="Tape measure protein N-terminal" evidence="2">
    <location>
        <begin position="78"/>
        <end position="249"/>
    </location>
</feature>
<dbReference type="AlphaFoldDB" id="A0A2I1I792"/>
<sequence>MEPVVSFNVGQLAAYLTLDSSGFDKGIDNAGKRFTGLTNSVKGGAQTIATALTATAAGMTAIGVNALKTGAQYNILQQNSRAALQTVLGSQKAVNEQMEKLNALASKSPFSKSVFISAQQQLLAFGMDAKKVIPVLDAIQNAVAATGGSSQKMSEIAYVLAQIQAAGKITAVDLMQLGQRGVDAATLIGSQMGKTGSEIRRDITNGTLSASDALDALTKGMQAKFGGATDNIKQQWTGATDRIHAAWRDTGAILARPFIDPNGGGKAVEWANLVADNMRQFQKKVQDVSDIAERRFAPAFEKVTNWLRKGTEAIARFDVSAVDRGLGKLTKYTPVIAGLGGAIVSLGLKGIPVLGGFSAVLNPATAGILSLAATSPKVRAIGSAFMDGFGPAIPMATQLTQAFADLVLNGIDRLSPALARAAHGGGEFLGAMAQLGPELVALVKAGLPLVEVVANLGADFLNLPAPVLAAVTAVVAFHKPLGALKTGILDTVQTVVKFVNVQKAMAANQGISVAMAAGQTAVTGLKTALLGLISPAGLVGIGLAALTAIVAAFVAAKMKAKQQVQEFASTLDAETGAITENTRATVAKKLEEEGLLEAYTKLGGKSSDYVGAILGEKDAVERYNEVISRNKAERKAYADANRSGARMSGEAASAMRKEAREAVAVEKGYNDLKTAVDSAAKSKQREVDASEKSIDANERHAKAIEALMDIQRKQAAANGDLIAAQYATQDATKALTEAISASTGVMRDQNGQIDTASEANRGFIMATKDKIEAINAEMDALTATGASQEALNQRQQELTNGLYEQLAALGITGKEAEEFAKKLGLIPDHKSTVIDMTVDDEAAKQDIDALIDKVTSNTDGVLTIYGDDTPAFETLMRSLGLVETSEGVYSINAKDDPAIAQLLVSLGMVDTSTGTITIDGNNAKVLDAANQAQATINSKTGTITINGRDYATNLASQVVSKINTFEATIGVWFKQKNSVNVPYADGFHKRDGGLVHYYASGGFSENHVAQIAPAGAWRVWAEPETGGEAYIPLALSKRRRSEQILAEVAQQFGGRFIPMGAQGFANGSLAGASTTPVIHLTAIVTNPFTGEQVKATVQDETIRILAER</sequence>
<dbReference type="EMBL" id="PKKJ01000001">
    <property type="protein sequence ID" value="PKY66986.1"/>
    <property type="molecule type" value="Genomic_DNA"/>
</dbReference>
<proteinExistence type="predicted"/>
<dbReference type="OrthoDB" id="2183194at2"/>
<dbReference type="Pfam" id="PF20155">
    <property type="entry name" value="TMP_3"/>
    <property type="match status" value="1"/>
</dbReference>
<evidence type="ECO:0000313" key="3">
    <source>
        <dbReference type="EMBL" id="PKY66986.1"/>
    </source>
</evidence>
<feature type="transmembrane region" description="Helical" evidence="1">
    <location>
        <begin position="529"/>
        <end position="556"/>
    </location>
</feature>